<dbReference type="STRING" id="1121927.GOHSU_02_01280"/>
<evidence type="ECO:0000259" key="4">
    <source>
        <dbReference type="Pfam" id="PF00149"/>
    </source>
</evidence>
<dbReference type="GO" id="GO:0016020">
    <property type="term" value="C:membrane"/>
    <property type="evidence" value="ECO:0007669"/>
    <property type="project" value="GOC"/>
</dbReference>
<dbReference type="AlphaFoldDB" id="L7L4Y9"/>
<dbReference type="InterPro" id="IPR004843">
    <property type="entry name" value="Calcineurin-like_PHP"/>
</dbReference>
<dbReference type="PANTHER" id="PTHR31302">
    <property type="entry name" value="TRANSMEMBRANE PROTEIN WITH METALLOPHOSPHOESTERASE DOMAIN-RELATED"/>
    <property type="match status" value="1"/>
</dbReference>
<dbReference type="InterPro" id="IPR051158">
    <property type="entry name" value="Metallophosphoesterase_sf"/>
</dbReference>
<reference evidence="5 6" key="1">
    <citation type="submission" date="2012-12" db="EMBL/GenBank/DDBJ databases">
        <title>Whole genome shotgun sequence of Gordonia hirsuta NBRC 16056.</title>
        <authorList>
            <person name="Isaki-Nakamura S."/>
            <person name="Hosoyama A."/>
            <person name="Tsuchikane K."/>
            <person name="Katsumata H."/>
            <person name="Baba S."/>
            <person name="Yamazaki S."/>
            <person name="Fujita N."/>
        </authorList>
    </citation>
    <scope>NUCLEOTIDE SEQUENCE [LARGE SCALE GENOMIC DNA]</scope>
    <source>
        <strain evidence="5 6">NBRC 16056</strain>
    </source>
</reference>
<keyword evidence="6" id="KW-1185">Reference proteome</keyword>
<protein>
    <recommendedName>
        <fullName evidence="4">Calcineurin-like phosphoesterase domain-containing protein</fullName>
    </recommendedName>
</protein>
<dbReference type="Proteomes" id="UP000053405">
    <property type="component" value="Unassembled WGS sequence"/>
</dbReference>
<keyword evidence="2" id="KW-0378">Hydrolase</keyword>
<dbReference type="CDD" id="cd07385">
    <property type="entry name" value="MPP_YkuE_C"/>
    <property type="match status" value="1"/>
</dbReference>
<dbReference type="SUPFAM" id="SSF56300">
    <property type="entry name" value="Metallo-dependent phosphatases"/>
    <property type="match status" value="1"/>
</dbReference>
<keyword evidence="3" id="KW-0472">Membrane</keyword>
<evidence type="ECO:0000256" key="3">
    <source>
        <dbReference type="SAM" id="Phobius"/>
    </source>
</evidence>
<dbReference type="GO" id="GO:0009245">
    <property type="term" value="P:lipid A biosynthetic process"/>
    <property type="evidence" value="ECO:0007669"/>
    <property type="project" value="TreeGrafter"/>
</dbReference>
<dbReference type="Pfam" id="PF00149">
    <property type="entry name" value="Metallophos"/>
    <property type="match status" value="1"/>
</dbReference>
<feature type="transmembrane region" description="Helical" evidence="3">
    <location>
        <begin position="74"/>
        <end position="96"/>
    </location>
</feature>
<evidence type="ECO:0000256" key="2">
    <source>
        <dbReference type="ARBA" id="ARBA00022801"/>
    </source>
</evidence>
<evidence type="ECO:0000313" key="5">
    <source>
        <dbReference type="EMBL" id="GAC55984.1"/>
    </source>
</evidence>
<dbReference type="eggNOG" id="COG1408">
    <property type="taxonomic scope" value="Bacteria"/>
</dbReference>
<keyword evidence="3" id="KW-0812">Transmembrane</keyword>
<evidence type="ECO:0000313" key="6">
    <source>
        <dbReference type="Proteomes" id="UP000053405"/>
    </source>
</evidence>
<feature type="domain" description="Calcineurin-like phosphoesterase" evidence="4">
    <location>
        <begin position="159"/>
        <end position="325"/>
    </location>
</feature>
<dbReference type="GO" id="GO:0046872">
    <property type="term" value="F:metal ion binding"/>
    <property type="evidence" value="ECO:0007669"/>
    <property type="project" value="UniProtKB-KW"/>
</dbReference>
<sequence>MYLIAATVAAALVVLITYWLHRRLVVAPGLRGRWAMAADTVLVLGALAGVGAFLTASGMLDPAWARPLGFIGFTWWAVVFYLILGAGLIALVSLLIRLVARMTGRPRLARPQRWLQIATAALVVVTAILVGSGLVAAGRPQVSESAVVVPRLPQQFDGLRIAVVTDLHVGPARGAGYTRRVVDLVNGARPDVVILGGDLADGTIAQISADLAPLRRLRAPMGVYGVSGNHEYLVEDGESWLDFWERLGVRPLRNERVELHRDGATIDLAGVHDYTAPVTAGTDPAAALDGRDGDRALIYVAHQPRQADAVQGRGVGLQLSGHTHGGQLWPFGYAVALQQPVVSGFGEVGDVPVFVSRGAGSWGPPVRVGAAPEIAVLTLQAPR</sequence>
<evidence type="ECO:0000256" key="1">
    <source>
        <dbReference type="ARBA" id="ARBA00022723"/>
    </source>
</evidence>
<dbReference type="EMBL" id="BANT01000002">
    <property type="protein sequence ID" value="GAC55984.1"/>
    <property type="molecule type" value="Genomic_DNA"/>
</dbReference>
<accession>L7L4Y9</accession>
<keyword evidence="3" id="KW-1133">Transmembrane helix</keyword>
<feature type="transmembrane region" description="Helical" evidence="3">
    <location>
        <begin position="34"/>
        <end position="54"/>
    </location>
</feature>
<dbReference type="GO" id="GO:0008758">
    <property type="term" value="F:UDP-2,3-diacylglucosamine hydrolase activity"/>
    <property type="evidence" value="ECO:0007669"/>
    <property type="project" value="TreeGrafter"/>
</dbReference>
<name>L7L4Y9_9ACTN</name>
<dbReference type="Gene3D" id="3.60.21.10">
    <property type="match status" value="1"/>
</dbReference>
<gene>
    <name evidence="5" type="ORF">GOHSU_02_01280</name>
</gene>
<feature type="transmembrane region" description="Helical" evidence="3">
    <location>
        <begin position="6"/>
        <end position="22"/>
    </location>
</feature>
<dbReference type="OrthoDB" id="9780884at2"/>
<comment type="caution">
    <text evidence="5">The sequence shown here is derived from an EMBL/GenBank/DDBJ whole genome shotgun (WGS) entry which is preliminary data.</text>
</comment>
<dbReference type="PANTHER" id="PTHR31302:SF31">
    <property type="entry name" value="PHOSPHODIESTERASE YAEI"/>
    <property type="match status" value="1"/>
</dbReference>
<feature type="transmembrane region" description="Helical" evidence="3">
    <location>
        <begin position="117"/>
        <end position="137"/>
    </location>
</feature>
<organism evidence="5 6">
    <name type="scientific">Gordonia hirsuta DSM 44140 = NBRC 16056</name>
    <dbReference type="NCBI Taxonomy" id="1121927"/>
    <lineage>
        <taxon>Bacteria</taxon>
        <taxon>Bacillati</taxon>
        <taxon>Actinomycetota</taxon>
        <taxon>Actinomycetes</taxon>
        <taxon>Mycobacteriales</taxon>
        <taxon>Gordoniaceae</taxon>
        <taxon>Gordonia</taxon>
    </lineage>
</organism>
<dbReference type="InterPro" id="IPR029052">
    <property type="entry name" value="Metallo-depent_PP-like"/>
</dbReference>
<keyword evidence="1" id="KW-0479">Metal-binding</keyword>
<proteinExistence type="predicted"/>